<reference evidence="1 2" key="1">
    <citation type="submission" date="2020-08" db="EMBL/GenBank/DDBJ databases">
        <title>Genomic Encyclopedia of Type Strains, Phase IV (KMG-IV): sequencing the most valuable type-strain genomes for metagenomic binning, comparative biology and taxonomic classification.</title>
        <authorList>
            <person name="Goeker M."/>
        </authorList>
    </citation>
    <scope>NUCLEOTIDE SEQUENCE [LARGE SCALE GENOMIC DNA]</scope>
    <source>
        <strain evidence="1 2">DSM 105074</strain>
    </source>
</reference>
<protein>
    <recommendedName>
        <fullName evidence="3">DUF4157 domain-containing protein</fullName>
    </recommendedName>
</protein>
<comment type="caution">
    <text evidence="1">The sequence shown here is derived from an EMBL/GenBank/DDBJ whole genome shotgun (WGS) entry which is preliminary data.</text>
</comment>
<organism evidence="1 2">
    <name type="scientific">Rhabdobacter roseus</name>
    <dbReference type="NCBI Taxonomy" id="1655419"/>
    <lineage>
        <taxon>Bacteria</taxon>
        <taxon>Pseudomonadati</taxon>
        <taxon>Bacteroidota</taxon>
        <taxon>Cytophagia</taxon>
        <taxon>Cytophagales</taxon>
        <taxon>Cytophagaceae</taxon>
        <taxon>Rhabdobacter</taxon>
    </lineage>
</organism>
<dbReference type="EMBL" id="JACHGF010000007">
    <property type="protein sequence ID" value="MBB5285999.1"/>
    <property type="molecule type" value="Genomic_DNA"/>
</dbReference>
<sequence length="107" mass="13275">MLFRGIVVRVPFLWVEGMALCPFVLVKRKYPTPVLLHHEQIHLRQQLETGFLLFYVWYLAEYLWRLARLRNHHRAYRSISFEREAFQWQGHTRYLAQRPRWAFLKYL</sequence>
<accession>A0A840U2C8</accession>
<dbReference type="RefSeq" id="WP_184176675.1">
    <property type="nucleotide sequence ID" value="NZ_JACHGF010000007.1"/>
</dbReference>
<evidence type="ECO:0000313" key="1">
    <source>
        <dbReference type="EMBL" id="MBB5285999.1"/>
    </source>
</evidence>
<dbReference type="AlphaFoldDB" id="A0A840U2C8"/>
<proteinExistence type="predicted"/>
<evidence type="ECO:0000313" key="2">
    <source>
        <dbReference type="Proteomes" id="UP000557307"/>
    </source>
</evidence>
<evidence type="ECO:0008006" key="3">
    <source>
        <dbReference type="Google" id="ProtNLM"/>
    </source>
</evidence>
<name>A0A840U2C8_9BACT</name>
<gene>
    <name evidence="1" type="ORF">HNQ92_004159</name>
</gene>
<keyword evidence="2" id="KW-1185">Reference proteome</keyword>
<dbReference type="Proteomes" id="UP000557307">
    <property type="component" value="Unassembled WGS sequence"/>
</dbReference>